<evidence type="ECO:0000259" key="3">
    <source>
        <dbReference type="Pfam" id="PF01575"/>
    </source>
</evidence>
<feature type="non-terminal residue" evidence="4">
    <location>
        <position position="272"/>
    </location>
</feature>
<dbReference type="Gene3D" id="3.40.309.10">
    <property type="entry name" value="Aldehyde Dehydrogenase, Chain A, domain 2"/>
    <property type="match status" value="1"/>
</dbReference>
<organism evidence="4">
    <name type="scientific">mine drainage metagenome</name>
    <dbReference type="NCBI Taxonomy" id="410659"/>
    <lineage>
        <taxon>unclassified sequences</taxon>
        <taxon>metagenomes</taxon>
        <taxon>ecological metagenomes</taxon>
    </lineage>
</organism>
<dbReference type="InterPro" id="IPR016161">
    <property type="entry name" value="Ald_DH/histidinol_DH"/>
</dbReference>
<dbReference type="Pfam" id="PF00171">
    <property type="entry name" value="Aldedh"/>
    <property type="match status" value="1"/>
</dbReference>
<evidence type="ECO:0000313" key="4">
    <source>
        <dbReference type="EMBL" id="EQD38303.1"/>
    </source>
</evidence>
<feature type="domain" description="MaoC-like" evidence="3">
    <location>
        <begin position="146"/>
        <end position="255"/>
    </location>
</feature>
<dbReference type="SUPFAM" id="SSF54637">
    <property type="entry name" value="Thioesterase/thiol ester dehydrase-isomerase"/>
    <property type="match status" value="1"/>
</dbReference>
<reference evidence="4" key="2">
    <citation type="journal article" date="2014" name="ISME J.">
        <title>Microbial stratification in low pH oxic and suboxic macroscopic growths along an acid mine drainage.</title>
        <authorList>
            <person name="Mendez-Garcia C."/>
            <person name="Mesa V."/>
            <person name="Sprenger R.R."/>
            <person name="Richter M."/>
            <person name="Diez M.S."/>
            <person name="Solano J."/>
            <person name="Bargiela R."/>
            <person name="Golyshina O.V."/>
            <person name="Manteca A."/>
            <person name="Ramos J.L."/>
            <person name="Gallego J.R."/>
            <person name="Llorente I."/>
            <person name="Martins Dos Santos V.A."/>
            <person name="Jensen O.N."/>
            <person name="Pelaez A.I."/>
            <person name="Sanchez J."/>
            <person name="Ferrer M."/>
        </authorList>
    </citation>
    <scope>NUCLEOTIDE SEQUENCE</scope>
</reference>
<dbReference type="Gene3D" id="3.10.129.10">
    <property type="entry name" value="Hotdog Thioesterase"/>
    <property type="match status" value="1"/>
</dbReference>
<reference evidence="4" key="1">
    <citation type="submission" date="2013-08" db="EMBL/GenBank/DDBJ databases">
        <authorList>
            <person name="Mendez C."/>
            <person name="Richter M."/>
            <person name="Ferrer M."/>
            <person name="Sanchez J."/>
        </authorList>
    </citation>
    <scope>NUCLEOTIDE SEQUENCE</scope>
</reference>
<dbReference type="InterPro" id="IPR029069">
    <property type="entry name" value="HotDog_dom_sf"/>
</dbReference>
<dbReference type="PANTHER" id="PTHR43111">
    <property type="entry name" value="ALDEHYDE DEHYDROGENASE B-RELATED"/>
    <property type="match status" value="1"/>
</dbReference>
<evidence type="ECO:0000256" key="1">
    <source>
        <dbReference type="SAM" id="MobiDB-lite"/>
    </source>
</evidence>
<protein>
    <submittedName>
        <fullName evidence="4">Phenylacetic acid degradation protein PaaN</fullName>
    </submittedName>
</protein>
<dbReference type="InterPro" id="IPR016163">
    <property type="entry name" value="Ald_DH_C"/>
</dbReference>
<dbReference type="InterPro" id="IPR015590">
    <property type="entry name" value="Aldehyde_DH_dom"/>
</dbReference>
<gene>
    <name evidence="4" type="ORF">B2A_11517</name>
</gene>
<dbReference type="Pfam" id="PF01575">
    <property type="entry name" value="MaoC_dehydratas"/>
    <property type="match status" value="1"/>
</dbReference>
<dbReference type="InterPro" id="IPR002539">
    <property type="entry name" value="MaoC-like_dom"/>
</dbReference>
<comment type="caution">
    <text evidence="4">The sequence shown here is derived from an EMBL/GenBank/DDBJ whole genome shotgun (WGS) entry which is preliminary data.</text>
</comment>
<dbReference type="EMBL" id="AUZZ01008317">
    <property type="protein sequence ID" value="EQD38303.1"/>
    <property type="molecule type" value="Genomic_DNA"/>
</dbReference>
<feature type="domain" description="Aldehyde dehydrogenase" evidence="2">
    <location>
        <begin position="3"/>
        <end position="108"/>
    </location>
</feature>
<dbReference type="PANTHER" id="PTHR43111:SF1">
    <property type="entry name" value="ALDEHYDE DEHYDROGENASE B-RELATED"/>
    <property type="match status" value="1"/>
</dbReference>
<evidence type="ECO:0000259" key="2">
    <source>
        <dbReference type="Pfam" id="PF00171"/>
    </source>
</evidence>
<proteinExistence type="predicted"/>
<sequence length="272" mass="29106">MHEVEAFGPVSTVMTYDTVESAVELARRGGGSLVGSVFTADDALAARLVLGLAPLHGRVLVVNRHCAKDSTGHGSPLPHLVHGGPGRAGGGEEMGGIRGVLHYMQRTAVQGTPDVLSAVMGRWVRGSRELDPGVHPFRQPFGALRIGDTFRSGEREVTLPDIERFAAISGDYFYAHMDEAAARRNPLFGGRVAHGYLLIAAAAGLFVDPPLGPVLANYGIDALRFTQPVKPGDRIKVRLTCKEKSLRAGQGYGEVRWDTQITNQDGATVAQY</sequence>
<dbReference type="AlphaFoldDB" id="T0YZ22"/>
<accession>T0YZ22</accession>
<dbReference type="SUPFAM" id="SSF53720">
    <property type="entry name" value="ALDH-like"/>
    <property type="match status" value="1"/>
</dbReference>
<dbReference type="GO" id="GO:0016620">
    <property type="term" value="F:oxidoreductase activity, acting on the aldehyde or oxo group of donors, NAD or NADP as acceptor"/>
    <property type="evidence" value="ECO:0007669"/>
    <property type="project" value="InterPro"/>
</dbReference>
<name>T0YZ22_9ZZZZ</name>
<feature type="region of interest" description="Disordered" evidence="1">
    <location>
        <begin position="71"/>
        <end position="91"/>
    </location>
</feature>